<dbReference type="PANTHER" id="PTHR11105:SF0">
    <property type="entry name" value="CITRAMALYL-COA LYASE, MITOCHONDRIAL"/>
    <property type="match status" value="1"/>
</dbReference>
<organism evidence="8 9">
    <name type="scientific">Rhizobium lentis</name>
    <dbReference type="NCBI Taxonomy" id="1138194"/>
    <lineage>
        <taxon>Bacteria</taxon>
        <taxon>Pseudomonadati</taxon>
        <taxon>Pseudomonadota</taxon>
        <taxon>Alphaproteobacteria</taxon>
        <taxon>Hyphomicrobiales</taxon>
        <taxon>Rhizobiaceae</taxon>
        <taxon>Rhizobium/Agrobacterium group</taxon>
        <taxon>Rhizobium</taxon>
    </lineage>
</organism>
<dbReference type="InterPro" id="IPR011206">
    <property type="entry name" value="Citrate_lyase_beta/mcl1/mcl2"/>
</dbReference>
<evidence type="ECO:0000256" key="2">
    <source>
        <dbReference type="ARBA" id="ARBA00005568"/>
    </source>
</evidence>
<evidence type="ECO:0000313" key="8">
    <source>
        <dbReference type="EMBL" id="MBX5025936.1"/>
    </source>
</evidence>
<dbReference type="InterPro" id="IPR040442">
    <property type="entry name" value="Pyrv_kinase-like_dom_sf"/>
</dbReference>
<dbReference type="GO" id="GO:0106064">
    <property type="term" value="P:regulation of cobalamin metabolic process"/>
    <property type="evidence" value="ECO:0007669"/>
    <property type="project" value="TreeGrafter"/>
</dbReference>
<dbReference type="GO" id="GO:0046872">
    <property type="term" value="F:metal ion binding"/>
    <property type="evidence" value="ECO:0007669"/>
    <property type="project" value="UniProtKB-KW"/>
</dbReference>
<accession>A0A9Q3MD28</accession>
<proteinExistence type="inferred from homology"/>
<dbReference type="SUPFAM" id="SSF51621">
    <property type="entry name" value="Phosphoenolpyruvate/pyruvate domain"/>
    <property type="match status" value="1"/>
</dbReference>
<dbReference type="Pfam" id="PF03328">
    <property type="entry name" value="HpcH_HpaI"/>
    <property type="match status" value="1"/>
</dbReference>
<feature type="binding site" evidence="6">
    <location>
        <position position="164"/>
    </location>
    <ligand>
        <name>Mg(2+)</name>
        <dbReference type="ChEBI" id="CHEBI:18420"/>
    </ligand>
</feature>
<evidence type="ECO:0000313" key="9">
    <source>
        <dbReference type="Proteomes" id="UP000749740"/>
    </source>
</evidence>
<dbReference type="InterPro" id="IPR040186">
    <property type="entry name" value="Citramalyl-CoA_lyase"/>
</dbReference>
<dbReference type="GO" id="GO:0047777">
    <property type="term" value="F:(S)-citramalyl-CoA lyase activity"/>
    <property type="evidence" value="ECO:0007669"/>
    <property type="project" value="TreeGrafter"/>
</dbReference>
<evidence type="ECO:0000256" key="3">
    <source>
        <dbReference type="ARBA" id="ARBA00022723"/>
    </source>
</evidence>
<keyword evidence="3 6" id="KW-0479">Metal-binding</keyword>
<gene>
    <name evidence="8" type="ORF">HJB63_25810</name>
</gene>
<dbReference type="RefSeq" id="WP_221108605.1">
    <property type="nucleotide sequence ID" value="NZ_JABDXY010000013.1"/>
</dbReference>
<feature type="domain" description="HpcH/HpaI aldolase/citrate lyase" evidence="7">
    <location>
        <begin position="14"/>
        <end position="232"/>
    </location>
</feature>
<protein>
    <submittedName>
        <fullName evidence="8">CoA ester lyase</fullName>
    </submittedName>
</protein>
<dbReference type="PANTHER" id="PTHR11105">
    <property type="entry name" value="CITRATE LYASE SUBUNIT BETA-RELATED"/>
    <property type="match status" value="1"/>
</dbReference>
<evidence type="ECO:0000259" key="7">
    <source>
        <dbReference type="Pfam" id="PF03328"/>
    </source>
</evidence>
<dbReference type="PIRSF" id="PIRSF015582">
    <property type="entry name" value="Cit_lyase_B"/>
    <property type="match status" value="1"/>
</dbReference>
<evidence type="ECO:0000256" key="6">
    <source>
        <dbReference type="PIRSR" id="PIRSR015582-2"/>
    </source>
</evidence>
<comment type="caution">
    <text evidence="8">The sequence shown here is derived from an EMBL/GenBank/DDBJ whole genome shotgun (WGS) entry which is preliminary data.</text>
</comment>
<feature type="binding site" evidence="5">
    <location>
        <position position="75"/>
    </location>
    <ligand>
        <name>substrate</name>
    </ligand>
</feature>
<keyword evidence="4 6" id="KW-0460">Magnesium</keyword>
<comment type="cofactor">
    <cofactor evidence="1">
        <name>Mg(2+)</name>
        <dbReference type="ChEBI" id="CHEBI:18420"/>
    </cofactor>
</comment>
<feature type="binding site" evidence="6">
    <location>
        <position position="133"/>
    </location>
    <ligand>
        <name>Mg(2+)</name>
        <dbReference type="ChEBI" id="CHEBI:18420"/>
    </ligand>
</feature>
<evidence type="ECO:0000256" key="5">
    <source>
        <dbReference type="PIRSR" id="PIRSR015582-1"/>
    </source>
</evidence>
<evidence type="ECO:0000256" key="4">
    <source>
        <dbReference type="ARBA" id="ARBA00022842"/>
    </source>
</evidence>
<dbReference type="Proteomes" id="UP000749740">
    <property type="component" value="Unassembled WGS sequence"/>
</dbReference>
<feature type="binding site" evidence="5">
    <location>
        <position position="133"/>
    </location>
    <ligand>
        <name>substrate</name>
    </ligand>
</feature>
<sequence>MNQTPPLRSFNLRRSVLSVPAINLRALEKSHSLDCDAVILDLEDSVAPEKKAEARENLRRFFAGPPLEGKERIIRINSLSSEFGAVDLDLVTALLPDAVLLPKVDDPRDVTDISDLLADADVPEELRIWAMIETPRGVLNVGAIAETGRTPTSRLDCLVVGLNDLRKETGVLPQPGRSFLVPWLMQVILAVKAYGLDALDSVFNDFRDAEGFEVECGQGRAMGFAGKMLIHPAQIAAANRHFGPSADEIAEAQAIISAFADPTAEGLNVINADGRMIERLHLVQAEALVHKARLISARKPA</sequence>
<name>A0A9Q3MD28_9HYPH</name>
<dbReference type="Gene3D" id="3.20.20.60">
    <property type="entry name" value="Phosphoenolpyruvate-binding domains"/>
    <property type="match status" value="1"/>
</dbReference>
<dbReference type="EMBL" id="JABDYC010000011">
    <property type="protein sequence ID" value="MBX5025936.1"/>
    <property type="molecule type" value="Genomic_DNA"/>
</dbReference>
<dbReference type="AlphaFoldDB" id="A0A9Q3MD28"/>
<comment type="similarity">
    <text evidence="2">Belongs to the HpcH/HpaI aldolase family.</text>
</comment>
<reference evidence="8" key="1">
    <citation type="submission" date="2020-04" db="EMBL/GenBank/DDBJ databases">
        <title>Global-level population genomics: horizontal gene transfer, symbiosis and evolution in Rhizobia.</title>
        <authorList>
            <person name="Gai Y."/>
        </authorList>
    </citation>
    <scope>NUCLEOTIDE SEQUENCE</scope>
    <source>
        <strain evidence="8">BLR57</strain>
    </source>
</reference>
<dbReference type="InterPro" id="IPR015813">
    <property type="entry name" value="Pyrv/PenolPyrv_kinase-like_dom"/>
</dbReference>
<evidence type="ECO:0000256" key="1">
    <source>
        <dbReference type="ARBA" id="ARBA00001946"/>
    </source>
</evidence>
<dbReference type="InterPro" id="IPR005000">
    <property type="entry name" value="Aldolase/citrate-lyase_domain"/>
</dbReference>
<keyword evidence="8" id="KW-0456">Lyase</keyword>